<keyword evidence="1" id="KW-0479">Metal-binding</keyword>
<dbReference type="InterPro" id="IPR020458">
    <property type="entry name" value="Znf_DskA_TraR_CS"/>
</dbReference>
<keyword evidence="7" id="KW-1185">Reference proteome</keyword>
<protein>
    <submittedName>
        <fullName evidence="6">Molecular chaperone DnaK suppressor DksA</fullName>
    </submittedName>
</protein>
<dbReference type="EMBL" id="PDKN01000003">
    <property type="protein sequence ID" value="RXJ58178.1"/>
    <property type="molecule type" value="Genomic_DNA"/>
</dbReference>
<proteinExistence type="predicted"/>
<evidence type="ECO:0000256" key="4">
    <source>
        <dbReference type="PROSITE-ProRule" id="PRU00510"/>
    </source>
</evidence>
<dbReference type="Pfam" id="PF01258">
    <property type="entry name" value="zf-dskA_traR"/>
    <property type="match status" value="1"/>
</dbReference>
<evidence type="ECO:0000259" key="5">
    <source>
        <dbReference type="Pfam" id="PF01258"/>
    </source>
</evidence>
<accession>A0A4Q0XR99</accession>
<keyword evidence="3" id="KW-0862">Zinc</keyword>
<dbReference type="Proteomes" id="UP000290657">
    <property type="component" value="Unassembled WGS sequence"/>
</dbReference>
<comment type="caution">
    <text evidence="6">The sequence shown here is derived from an EMBL/GenBank/DDBJ whole genome shotgun (WGS) entry which is preliminary data.</text>
</comment>
<evidence type="ECO:0000256" key="2">
    <source>
        <dbReference type="ARBA" id="ARBA00022771"/>
    </source>
</evidence>
<evidence type="ECO:0000256" key="1">
    <source>
        <dbReference type="ARBA" id="ARBA00022723"/>
    </source>
</evidence>
<organism evidence="6 7">
    <name type="scientific">Candidatus Marinarcus aquaticus</name>
    <dbReference type="NCBI Taxonomy" id="2044504"/>
    <lineage>
        <taxon>Bacteria</taxon>
        <taxon>Pseudomonadati</taxon>
        <taxon>Campylobacterota</taxon>
        <taxon>Epsilonproteobacteria</taxon>
        <taxon>Campylobacterales</taxon>
        <taxon>Arcobacteraceae</taxon>
        <taxon>Candidatus Marinarcus</taxon>
    </lineage>
</organism>
<sequence>MKKRGLSVKHVEEIKELLLANKQKIESVLERINGEYESLSEMDLNDEADFAAASRDYVTDVNIQKQQMAELAAINRALAKIASGAYDGLCEMCDSEITLARLRVKPHAVYCIDCRTYMDNKK</sequence>
<dbReference type="SUPFAM" id="SSF109635">
    <property type="entry name" value="DnaK suppressor protein DksA, alpha-hairpin domain"/>
    <property type="match status" value="1"/>
</dbReference>
<name>A0A4Q0XR99_9BACT</name>
<feature type="domain" description="Zinc finger DksA/TraR C4-type" evidence="5">
    <location>
        <begin position="88"/>
        <end position="116"/>
    </location>
</feature>
<dbReference type="InterPro" id="IPR000962">
    <property type="entry name" value="Znf_DskA_TraR"/>
</dbReference>
<evidence type="ECO:0000256" key="3">
    <source>
        <dbReference type="ARBA" id="ARBA00022833"/>
    </source>
</evidence>
<keyword evidence="2" id="KW-0863">Zinc-finger</keyword>
<dbReference type="AlphaFoldDB" id="A0A4Q0XR99"/>
<evidence type="ECO:0000313" key="7">
    <source>
        <dbReference type="Proteomes" id="UP000290657"/>
    </source>
</evidence>
<feature type="zinc finger region" description="dksA C4-type" evidence="4">
    <location>
        <begin position="90"/>
        <end position="114"/>
    </location>
</feature>
<dbReference type="GO" id="GO:0008270">
    <property type="term" value="F:zinc ion binding"/>
    <property type="evidence" value="ECO:0007669"/>
    <property type="project" value="UniProtKB-KW"/>
</dbReference>
<dbReference type="SUPFAM" id="SSF57716">
    <property type="entry name" value="Glucocorticoid receptor-like (DNA-binding domain)"/>
    <property type="match status" value="1"/>
</dbReference>
<dbReference type="PANTHER" id="PTHR33823:SF4">
    <property type="entry name" value="GENERAL STRESS PROTEIN 16O"/>
    <property type="match status" value="1"/>
</dbReference>
<reference evidence="6 7" key="1">
    <citation type="submission" date="2017-10" db="EMBL/GenBank/DDBJ databases">
        <title>Genomics of the genus Arcobacter.</title>
        <authorList>
            <person name="Perez-Cataluna A."/>
            <person name="Figueras M.J."/>
        </authorList>
    </citation>
    <scope>NUCLEOTIDE SEQUENCE [LARGE SCALE GENOMIC DNA]</scope>
    <source>
        <strain evidence="6 7">CECT 8987</strain>
    </source>
</reference>
<dbReference type="PROSITE" id="PS51128">
    <property type="entry name" value="ZF_DKSA_2"/>
    <property type="match status" value="1"/>
</dbReference>
<dbReference type="OrthoDB" id="9803742at2"/>
<dbReference type="Gene3D" id="1.20.120.910">
    <property type="entry name" value="DksA, coiled-coil domain"/>
    <property type="match status" value="1"/>
</dbReference>
<dbReference type="RefSeq" id="WP_128996041.1">
    <property type="nucleotide sequence ID" value="NZ_PDKN01000003.1"/>
</dbReference>
<dbReference type="InterPro" id="IPR037187">
    <property type="entry name" value="DnaK_N"/>
</dbReference>
<gene>
    <name evidence="6" type="ORF">CRV04_06630</name>
</gene>
<dbReference type="PANTHER" id="PTHR33823">
    <property type="entry name" value="RNA POLYMERASE-BINDING TRANSCRIPTION FACTOR DKSA-RELATED"/>
    <property type="match status" value="1"/>
</dbReference>
<dbReference type="PROSITE" id="PS01102">
    <property type="entry name" value="ZF_DKSA_1"/>
    <property type="match status" value="1"/>
</dbReference>
<evidence type="ECO:0000313" key="6">
    <source>
        <dbReference type="EMBL" id="RXJ58178.1"/>
    </source>
</evidence>
<dbReference type="NCBIfam" id="NF033459">
    <property type="entry name" value="DksA_like"/>
    <property type="match status" value="1"/>
</dbReference>